<dbReference type="Proteomes" id="UP000031575">
    <property type="component" value="Unassembled WGS sequence"/>
</dbReference>
<dbReference type="EMBL" id="AWTV01000006">
    <property type="protein sequence ID" value="KIH92228.1"/>
    <property type="molecule type" value="Genomic_DNA"/>
</dbReference>
<protein>
    <recommendedName>
        <fullName evidence="3">Aminoglycoside phosphotransferase domain-containing protein</fullName>
    </recommendedName>
</protein>
<evidence type="ECO:0008006" key="3">
    <source>
        <dbReference type="Google" id="ProtNLM"/>
    </source>
</evidence>
<comment type="caution">
    <text evidence="1">The sequence shown here is derived from an EMBL/GenBank/DDBJ whole genome shotgun (WGS) entry which is preliminary data.</text>
</comment>
<reference evidence="1 2" key="1">
    <citation type="journal article" date="2014" name="BMC Genomics">
        <title>Comparative genomics of the major fungal agents of human and animal Sporotrichosis: Sporothrix schenckii and Sporothrix brasiliensis.</title>
        <authorList>
            <person name="Teixeira M.M."/>
            <person name="de Almeida L.G."/>
            <person name="Kubitschek-Barreira P."/>
            <person name="Alves F.L."/>
            <person name="Kioshima E.S."/>
            <person name="Abadio A.K."/>
            <person name="Fernandes L."/>
            <person name="Derengowski L.S."/>
            <person name="Ferreira K.S."/>
            <person name="Souza R.C."/>
            <person name="Ruiz J.C."/>
            <person name="de Andrade N.C."/>
            <person name="Paes H.C."/>
            <person name="Nicola A.M."/>
            <person name="Albuquerque P."/>
            <person name="Gerber A.L."/>
            <person name="Martins V.P."/>
            <person name="Peconick L.D."/>
            <person name="Neto A.V."/>
            <person name="Chaucanez C.B."/>
            <person name="Silva P.A."/>
            <person name="Cunha O.L."/>
            <person name="de Oliveira F.F."/>
            <person name="dos Santos T.C."/>
            <person name="Barros A.L."/>
            <person name="Soares M.A."/>
            <person name="de Oliveira L.M."/>
            <person name="Marini M.M."/>
            <person name="Villalobos-Duno H."/>
            <person name="Cunha M.M."/>
            <person name="de Hoog S."/>
            <person name="da Silveira J.F."/>
            <person name="Henrissat B."/>
            <person name="Nino-Vega G.A."/>
            <person name="Cisalpino P.S."/>
            <person name="Mora-Montes H.M."/>
            <person name="Almeida S.R."/>
            <person name="Stajich J.E."/>
            <person name="Lopes-Bezerra L.M."/>
            <person name="Vasconcelos A.T."/>
            <person name="Felipe M.S."/>
        </authorList>
    </citation>
    <scope>NUCLEOTIDE SEQUENCE [LARGE SCALE GENOMIC DNA]</scope>
    <source>
        <strain evidence="1 2">5110</strain>
    </source>
</reference>
<accession>A0A0C2FME8</accession>
<dbReference type="HOGENOM" id="CLU_1961002_0_0_1"/>
<dbReference type="RefSeq" id="XP_040620238.1">
    <property type="nucleotide sequence ID" value="XM_040767271.1"/>
</dbReference>
<gene>
    <name evidence="1" type="ORF">SPBR_09145</name>
</gene>
<sequence>MDVNTRKRAMASVDKQIRHNILPQLRSLRRTFIGSVDEHLSVFPPQRVYNRDRRAWPRITSESQDFVLCHNDLGPQNIFVHCDTFQILPLWTAHSWEDEQQIYKKADALELAFFGLEPKDLNDCQPPL</sequence>
<dbReference type="GeneID" id="63682192"/>
<organism evidence="1 2">
    <name type="scientific">Sporothrix brasiliensis 5110</name>
    <dbReference type="NCBI Taxonomy" id="1398154"/>
    <lineage>
        <taxon>Eukaryota</taxon>
        <taxon>Fungi</taxon>
        <taxon>Dikarya</taxon>
        <taxon>Ascomycota</taxon>
        <taxon>Pezizomycotina</taxon>
        <taxon>Sordariomycetes</taxon>
        <taxon>Sordariomycetidae</taxon>
        <taxon>Ophiostomatales</taxon>
        <taxon>Ophiostomataceae</taxon>
        <taxon>Sporothrix</taxon>
    </lineage>
</organism>
<keyword evidence="2" id="KW-1185">Reference proteome</keyword>
<dbReference type="OrthoDB" id="2906425at2759"/>
<evidence type="ECO:0000313" key="1">
    <source>
        <dbReference type="EMBL" id="KIH92228.1"/>
    </source>
</evidence>
<proteinExistence type="predicted"/>
<dbReference type="AlphaFoldDB" id="A0A0C2FME8"/>
<dbReference type="VEuPathDB" id="FungiDB:SPBR_09145"/>
<name>A0A0C2FME8_9PEZI</name>
<evidence type="ECO:0000313" key="2">
    <source>
        <dbReference type="Proteomes" id="UP000031575"/>
    </source>
</evidence>